<keyword evidence="5" id="KW-1185">Reference proteome</keyword>
<dbReference type="EMBL" id="AOLW01000007">
    <property type="protein sequence ID" value="EMA25407.1"/>
    <property type="molecule type" value="Genomic_DNA"/>
</dbReference>
<dbReference type="Pfam" id="PF01966">
    <property type="entry name" value="HD"/>
    <property type="match status" value="1"/>
</dbReference>
<dbReference type="SMART" id="SM00471">
    <property type="entry name" value="HDc"/>
    <property type="match status" value="1"/>
</dbReference>
<proteinExistence type="predicted"/>
<reference evidence="4 5" key="1">
    <citation type="journal article" date="2014" name="PLoS Genet.">
        <title>Phylogenetically driven sequencing of extremely halophilic archaea reveals strategies for static and dynamic osmo-response.</title>
        <authorList>
            <person name="Becker E.A."/>
            <person name="Seitzer P.M."/>
            <person name="Tritt A."/>
            <person name="Larsen D."/>
            <person name="Krusor M."/>
            <person name="Yao A.I."/>
            <person name="Wu D."/>
            <person name="Madern D."/>
            <person name="Eisen J.A."/>
            <person name="Darling A.E."/>
            <person name="Facciotti M.T."/>
        </authorList>
    </citation>
    <scope>NUCLEOTIDE SEQUENCE [LARGE SCALE GENOMIC DNA]</scope>
    <source>
        <strain evidence="4 5">JCM 13557</strain>
    </source>
</reference>
<feature type="domain" description="HD" evidence="3">
    <location>
        <begin position="77"/>
        <end position="238"/>
    </location>
</feature>
<dbReference type="PANTHER" id="PTHR11373">
    <property type="entry name" value="DEOXYNUCLEOSIDE TRIPHOSPHATE TRIPHOSPHOHYDROLASE"/>
    <property type="match status" value="1"/>
</dbReference>
<evidence type="ECO:0000256" key="2">
    <source>
        <dbReference type="SAM" id="MobiDB-lite"/>
    </source>
</evidence>
<feature type="region of interest" description="Disordered" evidence="2">
    <location>
        <begin position="16"/>
        <end position="44"/>
    </location>
</feature>
<dbReference type="InterPro" id="IPR006674">
    <property type="entry name" value="HD_domain"/>
</dbReference>
<dbReference type="InterPro" id="IPR003607">
    <property type="entry name" value="HD/PDEase_dom"/>
</dbReference>
<accession>M0KVS3</accession>
<dbReference type="GO" id="GO:0006203">
    <property type="term" value="P:dGTP catabolic process"/>
    <property type="evidence" value="ECO:0007669"/>
    <property type="project" value="TreeGrafter"/>
</dbReference>
<dbReference type="GO" id="GO:0008832">
    <property type="term" value="F:dGTPase activity"/>
    <property type="evidence" value="ECO:0007669"/>
    <property type="project" value="TreeGrafter"/>
</dbReference>
<dbReference type="Pfam" id="PF13286">
    <property type="entry name" value="HD_assoc"/>
    <property type="match status" value="1"/>
</dbReference>
<dbReference type="CDD" id="cd00077">
    <property type="entry name" value="HDc"/>
    <property type="match status" value="1"/>
</dbReference>
<dbReference type="AlphaFoldDB" id="M0KVS3"/>
<dbReference type="Gene3D" id="1.10.3210.10">
    <property type="entry name" value="Hypothetical protein af1432"/>
    <property type="match status" value="1"/>
</dbReference>
<dbReference type="NCBIfam" id="TIGR01353">
    <property type="entry name" value="dGTP_triPase"/>
    <property type="match status" value="1"/>
</dbReference>
<gene>
    <name evidence="4" type="ORF">C442_03076</name>
</gene>
<dbReference type="SUPFAM" id="SSF109604">
    <property type="entry name" value="HD-domain/PDEase-like"/>
    <property type="match status" value="1"/>
</dbReference>
<evidence type="ECO:0000313" key="4">
    <source>
        <dbReference type="EMBL" id="EMA25407.1"/>
    </source>
</evidence>
<dbReference type="PANTHER" id="PTHR11373:SF32">
    <property type="entry name" value="DEOXYGUANOSINETRIPHOSPHATE TRIPHOSPHOHYDROLASE"/>
    <property type="match status" value="1"/>
</dbReference>
<feature type="compositionally biased region" description="Basic and acidic residues" evidence="2">
    <location>
        <begin position="24"/>
        <end position="44"/>
    </location>
</feature>
<dbReference type="InterPro" id="IPR026875">
    <property type="entry name" value="PHydrolase_assoc_dom"/>
</dbReference>
<keyword evidence="1 4" id="KW-0378">Hydrolase</keyword>
<dbReference type="InterPro" id="IPR006261">
    <property type="entry name" value="dGTPase"/>
</dbReference>
<dbReference type="PATRIC" id="fig|1227452.3.peg.613"/>
<comment type="caution">
    <text evidence="4">The sequence shown here is derived from an EMBL/GenBank/DDBJ whole genome shotgun (WGS) entry which is preliminary data.</text>
</comment>
<dbReference type="InterPro" id="IPR050135">
    <property type="entry name" value="dGTPase-like"/>
</dbReference>
<evidence type="ECO:0000256" key="1">
    <source>
        <dbReference type="ARBA" id="ARBA00022801"/>
    </source>
</evidence>
<dbReference type="PROSITE" id="PS51831">
    <property type="entry name" value="HD"/>
    <property type="match status" value="1"/>
</dbReference>
<dbReference type="RefSeq" id="WP_008307705.1">
    <property type="nucleotide sequence ID" value="NZ_AOLW01000007.1"/>
</dbReference>
<protein>
    <submittedName>
        <fullName evidence="4">Deoxyguanosinetriphosphate triphosphohydrolase</fullName>
    </submittedName>
</protein>
<sequence length="461" mass="52632">MDRNISKFGRAILGRLHPALSGAKEPRRNDRRHRGESDQRTAFQRDRDRLLYTDAFNRLSGVTQVARTGESYIYHDRLSHSLKVGQVGRRLTEHLREVTPDEVFENHTGPIPSVVEAAALAHDLGHPPFGHTAEQQLDDCVTSEGVPEGFEANAQSFRIVTKLATHRSGYDGLDLTRATLNGILKYPWARDDNGKKSGKWGYYRTEQTDFDFARELAQGQQQSIEAQIMDWADDVAYAVHDLDDFYRAGLLPFDQILEDSEQRSDFLDHLETNTDIGTDSWDPEEFIESMSNFAVDVLKKPYTGDPTQGGEMNTFTSHLIRRYLGYPSRDITPIELRKSNHGLDIHVNSVLRCEVDTLIELTRYYIINNSALMAQQHGQRKVIRKLFQILMKEAVPEAKNRGIIPSPYRDRISELDKTGTKNERTRIVVDLLTSMTEQQTIELYERLEGTSPGSLQDRIIR</sequence>
<evidence type="ECO:0000313" key="5">
    <source>
        <dbReference type="Proteomes" id="UP000011623"/>
    </source>
</evidence>
<name>M0KVS3_9EURY</name>
<evidence type="ECO:0000259" key="3">
    <source>
        <dbReference type="PROSITE" id="PS51831"/>
    </source>
</evidence>
<dbReference type="Proteomes" id="UP000011623">
    <property type="component" value="Unassembled WGS sequence"/>
</dbReference>
<organism evidence="4 5">
    <name type="scientific">Haloarcula amylolytica JCM 13557</name>
    <dbReference type="NCBI Taxonomy" id="1227452"/>
    <lineage>
        <taxon>Archaea</taxon>
        <taxon>Methanobacteriati</taxon>
        <taxon>Methanobacteriota</taxon>
        <taxon>Stenosarchaea group</taxon>
        <taxon>Halobacteria</taxon>
        <taxon>Halobacteriales</taxon>
        <taxon>Haloarculaceae</taxon>
        <taxon>Haloarcula</taxon>
    </lineage>
</organism>